<dbReference type="GO" id="GO:0003676">
    <property type="term" value="F:nucleic acid binding"/>
    <property type="evidence" value="ECO:0007669"/>
    <property type="project" value="InterPro"/>
</dbReference>
<dbReference type="OrthoDB" id="2007963at2759"/>
<sequence>IINSLKNLGKSYSNQKLVRKTFRCLPNSWTSKVTTFEEAKDLTTIPLEQLLGSLMTYETTMEDNECEVIKKKKFFSIRASKEENENVSNMNFKKNPQKEESSKNDEIICDECQKPGHYKNECPKLKMNKEHSKKKKAMMATWSDNDDSSTDEENNGEVAHIVFMAIDKEEEDDEVQFSFNELQSAYEKLFYEYENVNLKNRTPKKNVLCLSKENESLKNENKVLNISLKLSADLKEENEKLKIVDALQKSFSTFSNSSKKLKNLLALQRCVFNKAGLGYDELNN</sequence>
<keyword evidence="1" id="KW-0862">Zinc</keyword>
<feature type="domain" description="CCHC-type" evidence="2">
    <location>
        <begin position="109"/>
        <end position="124"/>
    </location>
</feature>
<dbReference type="AlphaFoldDB" id="A0A1Q3CJ99"/>
<evidence type="ECO:0000256" key="1">
    <source>
        <dbReference type="PROSITE-ProRule" id="PRU00047"/>
    </source>
</evidence>
<keyword evidence="1" id="KW-0479">Metal-binding</keyword>
<name>A0A1Q3CJ99_CEPFO</name>
<comment type="caution">
    <text evidence="3">The sequence shown here is derived from an EMBL/GenBank/DDBJ whole genome shotgun (WGS) entry which is preliminary data.</text>
</comment>
<feature type="non-terminal residue" evidence="3">
    <location>
        <position position="284"/>
    </location>
</feature>
<evidence type="ECO:0000259" key="2">
    <source>
        <dbReference type="PROSITE" id="PS50158"/>
    </source>
</evidence>
<keyword evidence="1" id="KW-0863">Zinc-finger</keyword>
<proteinExistence type="predicted"/>
<dbReference type="Gene3D" id="4.10.60.10">
    <property type="entry name" value="Zinc finger, CCHC-type"/>
    <property type="match status" value="1"/>
</dbReference>
<dbReference type="InterPro" id="IPR036875">
    <property type="entry name" value="Znf_CCHC_sf"/>
</dbReference>
<dbReference type="InterPro" id="IPR001878">
    <property type="entry name" value="Znf_CCHC"/>
</dbReference>
<accession>A0A1Q3CJ99</accession>
<organism evidence="3 4">
    <name type="scientific">Cephalotus follicularis</name>
    <name type="common">Albany pitcher plant</name>
    <dbReference type="NCBI Taxonomy" id="3775"/>
    <lineage>
        <taxon>Eukaryota</taxon>
        <taxon>Viridiplantae</taxon>
        <taxon>Streptophyta</taxon>
        <taxon>Embryophyta</taxon>
        <taxon>Tracheophyta</taxon>
        <taxon>Spermatophyta</taxon>
        <taxon>Magnoliopsida</taxon>
        <taxon>eudicotyledons</taxon>
        <taxon>Gunneridae</taxon>
        <taxon>Pentapetalae</taxon>
        <taxon>rosids</taxon>
        <taxon>fabids</taxon>
        <taxon>Oxalidales</taxon>
        <taxon>Cephalotaceae</taxon>
        <taxon>Cephalotus</taxon>
    </lineage>
</organism>
<gene>
    <name evidence="3" type="ORF">CFOL_v3_23760</name>
</gene>
<keyword evidence="4" id="KW-1185">Reference proteome</keyword>
<evidence type="ECO:0000313" key="4">
    <source>
        <dbReference type="Proteomes" id="UP000187406"/>
    </source>
</evidence>
<dbReference type="GO" id="GO:0008270">
    <property type="term" value="F:zinc ion binding"/>
    <property type="evidence" value="ECO:0007669"/>
    <property type="project" value="UniProtKB-KW"/>
</dbReference>
<dbReference type="PROSITE" id="PS50158">
    <property type="entry name" value="ZF_CCHC"/>
    <property type="match status" value="1"/>
</dbReference>
<protein>
    <submittedName>
        <fullName evidence="3">UBN2 domain-containing protein</fullName>
    </submittedName>
</protein>
<feature type="non-terminal residue" evidence="3">
    <location>
        <position position="1"/>
    </location>
</feature>
<dbReference type="SUPFAM" id="SSF57756">
    <property type="entry name" value="Retrovirus zinc finger-like domains"/>
    <property type="match status" value="1"/>
</dbReference>
<evidence type="ECO:0000313" key="3">
    <source>
        <dbReference type="EMBL" id="GAV80299.1"/>
    </source>
</evidence>
<dbReference type="Proteomes" id="UP000187406">
    <property type="component" value="Unassembled WGS sequence"/>
</dbReference>
<dbReference type="InParanoid" id="A0A1Q3CJ99"/>
<reference evidence="4" key="1">
    <citation type="submission" date="2016-04" db="EMBL/GenBank/DDBJ databases">
        <title>Cephalotus genome sequencing.</title>
        <authorList>
            <person name="Fukushima K."/>
            <person name="Hasebe M."/>
            <person name="Fang X."/>
        </authorList>
    </citation>
    <scope>NUCLEOTIDE SEQUENCE [LARGE SCALE GENOMIC DNA]</scope>
    <source>
        <strain evidence="4">cv. St1</strain>
    </source>
</reference>
<dbReference type="EMBL" id="BDDD01002153">
    <property type="protein sequence ID" value="GAV80299.1"/>
    <property type="molecule type" value="Genomic_DNA"/>
</dbReference>